<dbReference type="Proteomes" id="UP000075680">
    <property type="component" value="Unassembled WGS sequence"/>
</dbReference>
<evidence type="ECO:0000313" key="2">
    <source>
        <dbReference type="Proteomes" id="UP000075680"/>
    </source>
</evidence>
<dbReference type="AlphaFoldDB" id="A0A150HKC8"/>
<sequence length="419" mass="46692">MNIASTLTNIAADVEQGFNDNYPHAIYRLLVNGTDIGTMIQDRLMRITITDNRGIETDSIEIELSDHDGLLDIPPKGAEIEAWIGWSNTGLVYKGKYLVKERGHQGAPDILTLRAEAADLKTAFKKKKERSFDKKTIADIIQTIALEHGLNPIVNETLGIIELPHIDQNESDANLITRIADEHDAIAMVKNGNLLFMPKGEGKTISGNLLPEVVITRSEGDSHQYSDTDGADDVSGVTVYYYDNTHAKRQKVTVGMSDQNTRELRNIQRDKQTAEHVAKAEFNKIKSKSATFSFTLAYGRPELIPESPISFIGFKPLIDDIVWLGTRVIHEYNESGGYTTKCEAEVYLPDTDSLSELIDNERGGYTGILAYYKNGINTATVTKGDQTTPKRLTYLYKNRQTATAAADREYKALQDEKNQ</sequence>
<dbReference type="SUPFAM" id="SSF69279">
    <property type="entry name" value="Phage tail proteins"/>
    <property type="match status" value="1"/>
</dbReference>
<accession>A0A150HKC8</accession>
<protein>
    <submittedName>
        <fullName evidence="1">Phage late control gene D protein</fullName>
    </submittedName>
</protein>
<organism evidence="1 2">
    <name type="scientific">Acinetobacter venetianus</name>
    <dbReference type="NCBI Taxonomy" id="52133"/>
    <lineage>
        <taxon>Bacteria</taxon>
        <taxon>Pseudomonadati</taxon>
        <taxon>Pseudomonadota</taxon>
        <taxon>Gammaproteobacteria</taxon>
        <taxon>Moraxellales</taxon>
        <taxon>Moraxellaceae</taxon>
        <taxon>Acinetobacter</taxon>
    </lineage>
</organism>
<proteinExistence type="predicted"/>
<dbReference type="PATRIC" id="fig|52133.18.peg.3382"/>
<dbReference type="Pfam" id="PF05954">
    <property type="entry name" value="Phage_GPD"/>
    <property type="match status" value="1"/>
</dbReference>
<comment type="caution">
    <text evidence="1">The sequence shown here is derived from an EMBL/GenBank/DDBJ whole genome shotgun (WGS) entry which is preliminary data.</text>
</comment>
<name>A0A150HKC8_9GAMM</name>
<gene>
    <name evidence="1" type="ORF">AVENLUH5627_03294</name>
</gene>
<dbReference type="EMBL" id="JRUE01000250">
    <property type="protein sequence ID" value="KXZ63223.1"/>
    <property type="molecule type" value="Genomic_DNA"/>
</dbReference>
<evidence type="ECO:0000313" key="1">
    <source>
        <dbReference type="EMBL" id="KXZ63223.1"/>
    </source>
</evidence>
<dbReference type="RefSeq" id="WP_061519740.1">
    <property type="nucleotide sequence ID" value="NZ_JRUE01000250.1"/>
</dbReference>
<reference evidence="1 2" key="1">
    <citation type="journal article" date="2016" name="Sci. Rep.">
        <title>Genomic and phenotypic characterization of the species Acinetobacter venetianus.</title>
        <authorList>
            <person name="Fondi M."/>
            <person name="Maida I."/>
            <person name="Perrin E."/>
            <person name="Orlandini V."/>
            <person name="La Torre L."/>
            <person name="Bosi E."/>
            <person name="Negroni A."/>
            <person name="Zanaroli G."/>
            <person name="Fava F."/>
            <person name="Decorosi F."/>
            <person name="Giovannetti L."/>
            <person name="Viti C."/>
            <person name="Vaneechoutte M."/>
            <person name="Dijkshoorn L."/>
            <person name="Fani R."/>
        </authorList>
    </citation>
    <scope>NUCLEOTIDE SEQUENCE [LARGE SCALE GENOMIC DNA]</scope>
    <source>
        <strain evidence="1 2">LUH5627</strain>
    </source>
</reference>